<reference evidence="3 4" key="1">
    <citation type="journal article" date="2010" name="Nature">
        <title>Genome sequence of the palaeopolyploid soybean.</title>
        <authorList>
            <person name="Schmutz J."/>
            <person name="Cannon S.B."/>
            <person name="Schlueter J."/>
            <person name="Ma J."/>
            <person name="Mitros T."/>
            <person name="Nelson W."/>
            <person name="Hyten D.L."/>
            <person name="Song Q."/>
            <person name="Thelen J.J."/>
            <person name="Cheng J."/>
            <person name="Xu D."/>
            <person name="Hellsten U."/>
            <person name="May G.D."/>
            <person name="Yu Y."/>
            <person name="Sakurai T."/>
            <person name="Umezawa T."/>
            <person name="Bhattacharyya M.K."/>
            <person name="Sandhu D."/>
            <person name="Valliyodan B."/>
            <person name="Lindquist E."/>
            <person name="Peto M."/>
            <person name="Grant D."/>
            <person name="Shu S."/>
            <person name="Goodstein D."/>
            <person name="Barry K."/>
            <person name="Futrell-Griggs M."/>
            <person name="Abernathy B."/>
            <person name="Du J."/>
            <person name="Tian Z."/>
            <person name="Zhu L."/>
            <person name="Gill N."/>
            <person name="Joshi T."/>
            <person name="Libault M."/>
            <person name="Sethuraman A."/>
            <person name="Zhang X.-C."/>
            <person name="Shinozaki K."/>
            <person name="Nguyen H.T."/>
            <person name="Wing R.A."/>
            <person name="Cregan P."/>
            <person name="Specht J."/>
            <person name="Grimwood J."/>
            <person name="Rokhsar D."/>
            <person name="Stacey G."/>
            <person name="Shoemaker R.C."/>
            <person name="Jackson S.A."/>
        </authorList>
    </citation>
    <scope>NUCLEOTIDE SEQUENCE</scope>
    <source>
        <strain evidence="4">cv. Williams 82</strain>
        <tissue evidence="3">Callus</tissue>
    </source>
</reference>
<dbReference type="EMBL" id="CM000845">
    <property type="protein sequence ID" value="KRH25611.1"/>
    <property type="molecule type" value="Genomic_DNA"/>
</dbReference>
<dbReference type="Proteomes" id="UP000008827">
    <property type="component" value="Chromosome 12"/>
</dbReference>
<evidence type="ECO:0000259" key="2">
    <source>
        <dbReference type="Pfam" id="PF01167"/>
    </source>
</evidence>
<dbReference type="PANTHER" id="PTHR16517:SF86">
    <property type="entry name" value="TUBBY-LIKE F-BOX PROTEIN 1"/>
    <property type="match status" value="1"/>
</dbReference>
<keyword evidence="5" id="KW-1185">Reference proteome</keyword>
<dbReference type="eggNOG" id="KOG2502">
    <property type="taxonomic scope" value="Eukaryota"/>
</dbReference>
<dbReference type="PANTHER" id="PTHR16517">
    <property type="entry name" value="TUBBY-RELATED"/>
    <property type="match status" value="1"/>
</dbReference>
<dbReference type="SUPFAM" id="SSF54518">
    <property type="entry name" value="Tubby C-terminal domain-like"/>
    <property type="match status" value="1"/>
</dbReference>
<evidence type="ECO:0000313" key="3">
    <source>
        <dbReference type="EMBL" id="KRH25611.1"/>
    </source>
</evidence>
<dbReference type="InParanoid" id="I1LS46"/>
<reference evidence="4" key="2">
    <citation type="submission" date="2018-02" db="UniProtKB">
        <authorList>
            <consortium name="EnsemblPlants"/>
        </authorList>
    </citation>
    <scope>IDENTIFICATION</scope>
    <source>
        <strain evidence="4">Williams 82</strain>
    </source>
</reference>
<evidence type="ECO:0000313" key="5">
    <source>
        <dbReference type="Proteomes" id="UP000008827"/>
    </source>
</evidence>
<dbReference type="PaxDb" id="3847-GLYMA12G13060.1"/>
<dbReference type="EnsemblPlants" id="KRH25611">
    <property type="protein sequence ID" value="KRH25611"/>
    <property type="gene ID" value="GLYMA_12G115200"/>
</dbReference>
<proteinExistence type="inferred from homology"/>
<dbReference type="SMR" id="I1LS46"/>
<dbReference type="InterPro" id="IPR000007">
    <property type="entry name" value="Tubby_C"/>
</dbReference>
<evidence type="ECO:0000256" key="1">
    <source>
        <dbReference type="ARBA" id="ARBA00007129"/>
    </source>
</evidence>
<organism evidence="3">
    <name type="scientific">Glycine max</name>
    <name type="common">Soybean</name>
    <name type="synonym">Glycine hispida</name>
    <dbReference type="NCBI Taxonomy" id="3847"/>
    <lineage>
        <taxon>Eukaryota</taxon>
        <taxon>Viridiplantae</taxon>
        <taxon>Streptophyta</taxon>
        <taxon>Embryophyta</taxon>
        <taxon>Tracheophyta</taxon>
        <taxon>Spermatophyta</taxon>
        <taxon>Magnoliopsida</taxon>
        <taxon>eudicotyledons</taxon>
        <taxon>Gunneridae</taxon>
        <taxon>Pentapetalae</taxon>
        <taxon>rosids</taxon>
        <taxon>fabids</taxon>
        <taxon>Fabales</taxon>
        <taxon>Fabaceae</taxon>
        <taxon>Papilionoideae</taxon>
        <taxon>50 kb inversion clade</taxon>
        <taxon>NPAAA clade</taxon>
        <taxon>indigoferoid/millettioid clade</taxon>
        <taxon>Phaseoleae</taxon>
        <taxon>Glycine</taxon>
        <taxon>Glycine subgen. Soja</taxon>
    </lineage>
</organism>
<dbReference type="Gene3D" id="3.20.90.10">
    <property type="entry name" value="Tubby Protein, Chain A"/>
    <property type="match status" value="1"/>
</dbReference>
<comment type="similarity">
    <text evidence="1">Belongs to the TUB family.</text>
</comment>
<accession>I1LS46</accession>
<dbReference type="CDD" id="cd22153">
    <property type="entry name" value="F-box_AtTLP-like"/>
    <property type="match status" value="1"/>
</dbReference>
<dbReference type="Gramene" id="KRH25611">
    <property type="protein sequence ID" value="KRH25611"/>
    <property type="gene ID" value="GLYMA_12G115200"/>
</dbReference>
<feature type="domain" description="Tubby C-terminal" evidence="2">
    <location>
        <begin position="84"/>
        <end position="146"/>
    </location>
</feature>
<protein>
    <recommendedName>
        <fullName evidence="2">Tubby C-terminal domain-containing protein</fullName>
    </recommendedName>
</protein>
<dbReference type="STRING" id="3847.I1LS46"/>
<sequence length="295" mass="33620">MHSSVHELQDQPPVIQNSRWASLPLELLGDVINRLEASESTWPGRKHVVACVAMCKSWREMCKEIVSSPEFCGKITFPVSLKQRQIKLTYHLFLCLSPVLLVENGKFLLSAKWTRRTTCTEYIISMNTDNISRSSSTYIGKLRSKTIILVCVCERERMMIKDKWLPLHTLAACGEFYLLDSLLKHNVDINVLKNEDSGPLKESTSLIEHRKWDGLYCLPSEKSEIVSDEYLPTNDPKSNNNINDEAAELVKLTEQSLLLKKRTNQTKPRPIVVRLDDGDVAPISVKRPEPMDDIV</sequence>
<gene>
    <name evidence="3" type="ORF">GLYMA_12G115200</name>
</gene>
<dbReference type="InterPro" id="IPR025659">
    <property type="entry name" value="Tubby-like_C"/>
</dbReference>
<dbReference type="Pfam" id="PF01167">
    <property type="entry name" value="Tub"/>
    <property type="match status" value="1"/>
</dbReference>
<dbReference type="AlphaFoldDB" id="I1LS46"/>
<reference evidence="3" key="3">
    <citation type="submission" date="2018-07" db="EMBL/GenBank/DDBJ databases">
        <title>WGS assembly of Glycine max.</title>
        <authorList>
            <person name="Schmutz J."/>
            <person name="Cannon S."/>
            <person name="Schlueter J."/>
            <person name="Ma J."/>
            <person name="Mitros T."/>
            <person name="Nelson W."/>
            <person name="Hyten D."/>
            <person name="Song Q."/>
            <person name="Thelen J."/>
            <person name="Cheng J."/>
            <person name="Xu D."/>
            <person name="Hellsten U."/>
            <person name="May G."/>
            <person name="Yu Y."/>
            <person name="Sakurai T."/>
            <person name="Umezawa T."/>
            <person name="Bhattacharyya M."/>
            <person name="Sandhu D."/>
            <person name="Valliyodan B."/>
            <person name="Lindquist E."/>
            <person name="Peto M."/>
            <person name="Grant D."/>
            <person name="Shu S."/>
            <person name="Goodstein D."/>
            <person name="Barry K."/>
            <person name="Futrell-Griggs M."/>
            <person name="Abernathy B."/>
            <person name="Du J."/>
            <person name="Tian Z."/>
            <person name="Zhu L."/>
            <person name="Gill N."/>
            <person name="Joshi T."/>
            <person name="Libault M."/>
            <person name="Sethuraman A."/>
            <person name="Zhang X."/>
            <person name="Shinozaki K."/>
            <person name="Nguyen H."/>
            <person name="Wing R."/>
            <person name="Cregan P."/>
            <person name="Specht J."/>
            <person name="Grimwood J."/>
            <person name="Rokhsar D."/>
            <person name="Stacey G."/>
            <person name="Shoemaker R."/>
            <person name="Jackson S."/>
        </authorList>
    </citation>
    <scope>NUCLEOTIDE SEQUENCE</scope>
    <source>
        <tissue evidence="3">Callus</tissue>
    </source>
</reference>
<evidence type="ECO:0000313" key="4">
    <source>
        <dbReference type="EnsemblPlants" id="KRH25611"/>
    </source>
</evidence>
<name>I1LS46_SOYBN</name>
<dbReference type="HOGENOM" id="CLU_944628_0_0_1"/>